<feature type="chain" id="PRO_5038959816" evidence="1">
    <location>
        <begin position="21"/>
        <end position="203"/>
    </location>
</feature>
<dbReference type="RefSeq" id="WP_091490459.1">
    <property type="nucleotide sequence ID" value="NZ_LT629692.1"/>
</dbReference>
<proteinExistence type="predicted"/>
<keyword evidence="1" id="KW-0732">Signal</keyword>
<evidence type="ECO:0000313" key="4">
    <source>
        <dbReference type="Proteomes" id="UP000199009"/>
    </source>
</evidence>
<dbReference type="PANTHER" id="PTHR36933:SF1">
    <property type="entry name" value="SLL0788 PROTEIN"/>
    <property type="match status" value="1"/>
</dbReference>
<dbReference type="Gene3D" id="1.20.1260.10">
    <property type="match status" value="1"/>
</dbReference>
<dbReference type="InterPro" id="IPR012347">
    <property type="entry name" value="Ferritin-like"/>
</dbReference>
<gene>
    <name evidence="3" type="ORF">SAMN04489810_2416</name>
</gene>
<evidence type="ECO:0000259" key="2">
    <source>
        <dbReference type="Pfam" id="PF03713"/>
    </source>
</evidence>
<sequence>MRIRTAATAALALATALTLAGCAGNTADSGSMPGMDHGSSSSASPSVVMAEFNDADVMFAQMMIPHHQQAVEMADMILAKDGIDAGVITLAEQIKAAQQPEIEQLQGWLDEWGADSDMGGMGGMDHGDGMMSDEDMKTLDAATGTEASRLFLEEMTMHHEGAITMAQNEVDNGQNTDAIGMAQTIIDTQTAEIATMQELLGQL</sequence>
<accession>A0A1G8ALQ6</accession>
<dbReference type="EMBL" id="LT629692">
    <property type="protein sequence ID" value="SDH21864.1"/>
    <property type="molecule type" value="Genomic_DNA"/>
</dbReference>
<dbReference type="PROSITE" id="PS51257">
    <property type="entry name" value="PROKAR_LIPOPROTEIN"/>
    <property type="match status" value="1"/>
</dbReference>
<reference evidence="3 4" key="1">
    <citation type="submission" date="2016-10" db="EMBL/GenBank/DDBJ databases">
        <authorList>
            <person name="de Groot N.N."/>
        </authorList>
    </citation>
    <scope>NUCLEOTIDE SEQUENCE [LARGE SCALE GENOMIC DNA]</scope>
    <source>
        <strain evidence="3 4">DSM 23142</strain>
    </source>
</reference>
<dbReference type="STRING" id="370764.SAMN04489810_2416"/>
<evidence type="ECO:0000256" key="1">
    <source>
        <dbReference type="SAM" id="SignalP"/>
    </source>
</evidence>
<evidence type="ECO:0000313" key="3">
    <source>
        <dbReference type="EMBL" id="SDH21864.1"/>
    </source>
</evidence>
<dbReference type="AlphaFoldDB" id="A0A1G8ALQ6"/>
<dbReference type="Pfam" id="PF03713">
    <property type="entry name" value="DUF305"/>
    <property type="match status" value="1"/>
</dbReference>
<keyword evidence="4" id="KW-1185">Reference proteome</keyword>
<dbReference type="OrthoDB" id="26872at2"/>
<dbReference type="InterPro" id="IPR005183">
    <property type="entry name" value="DUF305_CopM-like"/>
</dbReference>
<name>A0A1G8ALQ6_9MICO</name>
<organism evidence="3 4">
    <name type="scientific">Microbacterium pygmaeum</name>
    <dbReference type="NCBI Taxonomy" id="370764"/>
    <lineage>
        <taxon>Bacteria</taxon>
        <taxon>Bacillati</taxon>
        <taxon>Actinomycetota</taxon>
        <taxon>Actinomycetes</taxon>
        <taxon>Micrococcales</taxon>
        <taxon>Microbacteriaceae</taxon>
        <taxon>Microbacterium</taxon>
    </lineage>
</organism>
<dbReference type="Proteomes" id="UP000199009">
    <property type="component" value="Chromosome I"/>
</dbReference>
<dbReference type="PANTHER" id="PTHR36933">
    <property type="entry name" value="SLL0788 PROTEIN"/>
    <property type="match status" value="1"/>
</dbReference>
<feature type="domain" description="DUF305" evidence="2">
    <location>
        <begin position="56"/>
        <end position="200"/>
    </location>
</feature>
<protein>
    <submittedName>
        <fullName evidence="3">Uncharacterized conserved protein, DUF305 family</fullName>
    </submittedName>
</protein>
<feature type="signal peptide" evidence="1">
    <location>
        <begin position="1"/>
        <end position="20"/>
    </location>
</feature>